<evidence type="ECO:0000313" key="2">
    <source>
        <dbReference type="EMBL" id="PWF26032.1"/>
    </source>
</evidence>
<gene>
    <name evidence="2" type="ORF">DD236_08020</name>
</gene>
<comment type="caution">
    <text evidence="2">The sequence shown here is derived from an EMBL/GenBank/DDBJ whole genome shotgun (WGS) entry which is preliminary data.</text>
</comment>
<evidence type="ECO:0000313" key="3">
    <source>
        <dbReference type="Proteomes" id="UP000245283"/>
    </source>
</evidence>
<name>A0A2V1K6X8_9ACTO</name>
<sequence>MATKTETQTILTTEGLAERYQVPLATIYTWNSQGTGPRRIKIGKHVRYRMADILEWEEGNLER</sequence>
<reference evidence="3" key="1">
    <citation type="submission" date="2018-05" db="EMBL/GenBank/DDBJ databases">
        <authorList>
            <person name="Li Y."/>
        </authorList>
    </citation>
    <scope>NUCLEOTIDE SEQUENCE [LARGE SCALE GENOMIC DNA]</scope>
    <source>
        <strain evidence="3">sk1b4</strain>
    </source>
</reference>
<keyword evidence="2" id="KW-0238">DNA-binding</keyword>
<evidence type="ECO:0000259" key="1">
    <source>
        <dbReference type="Pfam" id="PF12728"/>
    </source>
</evidence>
<dbReference type="Proteomes" id="UP000245283">
    <property type="component" value="Unassembled WGS sequence"/>
</dbReference>
<keyword evidence="3" id="KW-1185">Reference proteome</keyword>
<dbReference type="OrthoDB" id="194758at2"/>
<dbReference type="SUPFAM" id="SSF46955">
    <property type="entry name" value="Putative DNA-binding domain"/>
    <property type="match status" value="1"/>
</dbReference>
<accession>A0A2V1K6X8</accession>
<proteinExistence type="predicted"/>
<dbReference type="AlphaFoldDB" id="A0A2V1K6X8"/>
<dbReference type="RefSeq" id="WP_109093859.1">
    <property type="nucleotide sequence ID" value="NZ_QETB01000004.1"/>
</dbReference>
<protein>
    <submittedName>
        <fullName evidence="2">DNA-binding protein</fullName>
    </submittedName>
</protein>
<feature type="domain" description="Helix-turn-helix" evidence="1">
    <location>
        <begin position="11"/>
        <end position="59"/>
    </location>
</feature>
<dbReference type="GO" id="GO:0003677">
    <property type="term" value="F:DNA binding"/>
    <property type="evidence" value="ECO:0007669"/>
    <property type="project" value="UniProtKB-KW"/>
</dbReference>
<dbReference type="InterPro" id="IPR009061">
    <property type="entry name" value="DNA-bd_dom_put_sf"/>
</dbReference>
<dbReference type="EMBL" id="QETB01000004">
    <property type="protein sequence ID" value="PWF26032.1"/>
    <property type="molecule type" value="Genomic_DNA"/>
</dbReference>
<organism evidence="2 3">
    <name type="scientific">Ancrocorticia populi</name>
    <dbReference type="NCBI Taxonomy" id="2175228"/>
    <lineage>
        <taxon>Bacteria</taxon>
        <taxon>Bacillati</taxon>
        <taxon>Actinomycetota</taxon>
        <taxon>Actinomycetes</taxon>
        <taxon>Actinomycetales</taxon>
        <taxon>Actinomycetaceae</taxon>
        <taxon>Ancrocorticia</taxon>
    </lineage>
</organism>
<dbReference type="InterPro" id="IPR041657">
    <property type="entry name" value="HTH_17"/>
</dbReference>
<dbReference type="Pfam" id="PF12728">
    <property type="entry name" value="HTH_17"/>
    <property type="match status" value="1"/>
</dbReference>